<protein>
    <submittedName>
        <fullName evidence="4">Vacuolar fusionCCZ1-like-like protein</fullName>
    </submittedName>
</protein>
<evidence type="ECO:0000259" key="3">
    <source>
        <dbReference type="Pfam" id="PF19031"/>
    </source>
</evidence>
<sequence length="763" mass="83436">MAAPAPAAAAGGIVPAQLGFLAIFNPSLGSTDETVDDQIVYYASVTTQSSRKRRRAKARPTDNISQEERNERLRQIGLAQGMVNFSRGFSDGAPMDAIDTEKSRVIAHELEPGWWILASIDLNKVPLPPRLPTKPGEKPEERYEYTSREMKPAALVLRDLLRAHNIFLLHHDSSLSSLFVRTRRSKFVAILSRYWDLFLSTWNVMLHGNPIRDVFGGINVAASGELGVGVGEEERGSGEREVLEGLVGRIEGLVDLVVSRFGDDDADSNPKKPSKGEPEPWLGSGKEPAAEDGAIFLGAGGLSKKSLRDVTHWMEDLYTWGEHAYGVIESPTSIRRTRHRKTPKAIDQDGKQKSKGDLPTGAAQSAESNNPDSTQNPQPNDVDQAEAGKDADSGKLDKMVSYLTLGYGSYWSFPLTGTSTPEPTNSEADQDKSTEARPHLPGRTSSYDASGHYLIGLKGAIEDEVASDPDSAPGSPDPDSENNSRTVLRTVHVELETGGHDRPEGAVIKDFGHPGSPFTQSQVVGNQRAGYDSHDVNKAEKLRVVVYVNKPFIFTFLFRLRTDSLAWDALYRSLHYQLAPLRKPLLASTKYRPERPDAGPVTSSIHDLVWDPSSLTVHSTIPNIPDYVPESYQRWSRADAVSTHIHLLNLQSTTRSRITDLEPTRRLTPKSLSVIRESARSSTSSLDSQRSRQSSSSDPKGGSASSPTVVGKEIYLIRRASDHIGYRMAADETAGGGGDGAGRLAQGIGVDTRRYVEELLSLF</sequence>
<feature type="compositionally biased region" description="Polar residues" evidence="2">
    <location>
        <begin position="362"/>
        <end position="381"/>
    </location>
</feature>
<feature type="region of interest" description="Disordered" evidence="2">
    <location>
        <begin position="262"/>
        <end position="288"/>
    </location>
</feature>
<dbReference type="EMBL" id="JAVFKD010000012">
    <property type="protein sequence ID" value="KAK5992349.1"/>
    <property type="molecule type" value="Genomic_DNA"/>
</dbReference>
<evidence type="ECO:0000313" key="5">
    <source>
        <dbReference type="Proteomes" id="UP001338125"/>
    </source>
</evidence>
<evidence type="ECO:0000256" key="2">
    <source>
        <dbReference type="SAM" id="MobiDB-lite"/>
    </source>
</evidence>
<gene>
    <name evidence="4" type="ORF">PT974_05753</name>
</gene>
<dbReference type="Proteomes" id="UP001338125">
    <property type="component" value="Unassembled WGS sequence"/>
</dbReference>
<dbReference type="PANTHER" id="PTHR13056">
    <property type="entry name" value="VACUOLAR FUSION PROTEIN CCZ1 HOMOLOG-RELATED"/>
    <property type="match status" value="1"/>
</dbReference>
<feature type="region of interest" description="Disordered" evidence="2">
    <location>
        <begin position="331"/>
        <end position="393"/>
    </location>
</feature>
<feature type="region of interest" description="Disordered" evidence="2">
    <location>
        <begin position="413"/>
        <end position="450"/>
    </location>
</feature>
<comment type="caution">
    <text evidence="4">The sequence shown here is derived from an EMBL/GenBank/DDBJ whole genome shotgun (WGS) entry which is preliminary data.</text>
</comment>
<feature type="domain" description="CCZ1/INTU/HSP4 first Longin" evidence="3">
    <location>
        <begin position="20"/>
        <end position="123"/>
    </location>
</feature>
<dbReference type="Pfam" id="PF19031">
    <property type="entry name" value="Intu_longin_1"/>
    <property type="match status" value="1"/>
</dbReference>
<evidence type="ECO:0000256" key="1">
    <source>
        <dbReference type="ARBA" id="ARBA00005352"/>
    </source>
</evidence>
<feature type="region of interest" description="Disordered" evidence="2">
    <location>
        <begin position="465"/>
        <end position="486"/>
    </location>
</feature>
<evidence type="ECO:0000313" key="4">
    <source>
        <dbReference type="EMBL" id="KAK5992349.1"/>
    </source>
</evidence>
<feature type="compositionally biased region" description="Low complexity" evidence="2">
    <location>
        <begin position="673"/>
        <end position="706"/>
    </location>
</feature>
<feature type="region of interest" description="Disordered" evidence="2">
    <location>
        <begin position="50"/>
        <end position="69"/>
    </location>
</feature>
<feature type="compositionally biased region" description="Basic and acidic residues" evidence="2">
    <location>
        <begin position="429"/>
        <end position="438"/>
    </location>
</feature>
<reference evidence="4 5" key="1">
    <citation type="submission" date="2024-01" db="EMBL/GenBank/DDBJ databases">
        <title>Complete genome of Cladobotryum mycophilum ATHUM6906.</title>
        <authorList>
            <person name="Christinaki A.C."/>
            <person name="Myridakis A.I."/>
            <person name="Kouvelis V.N."/>
        </authorList>
    </citation>
    <scope>NUCLEOTIDE SEQUENCE [LARGE SCALE GENOMIC DNA]</scope>
    <source>
        <strain evidence="4 5">ATHUM6906</strain>
    </source>
</reference>
<comment type="similarity">
    <text evidence="1">Belongs to the CCZ1 family.</text>
</comment>
<accession>A0ABR0SJM3</accession>
<dbReference type="PANTHER" id="PTHR13056:SF0">
    <property type="entry name" value="VACUOLAR FUSION PROTEIN CCZ1 HOMOLOG-RELATED"/>
    <property type="match status" value="1"/>
</dbReference>
<proteinExistence type="inferred from homology"/>
<dbReference type="InterPro" id="IPR013176">
    <property type="entry name" value="Ccz1"/>
</dbReference>
<keyword evidence="5" id="KW-1185">Reference proteome</keyword>
<organism evidence="4 5">
    <name type="scientific">Cladobotryum mycophilum</name>
    <dbReference type="NCBI Taxonomy" id="491253"/>
    <lineage>
        <taxon>Eukaryota</taxon>
        <taxon>Fungi</taxon>
        <taxon>Dikarya</taxon>
        <taxon>Ascomycota</taxon>
        <taxon>Pezizomycotina</taxon>
        <taxon>Sordariomycetes</taxon>
        <taxon>Hypocreomycetidae</taxon>
        <taxon>Hypocreales</taxon>
        <taxon>Hypocreaceae</taxon>
        <taxon>Cladobotryum</taxon>
    </lineage>
</organism>
<name>A0ABR0SJM3_9HYPO</name>
<feature type="compositionally biased region" description="Polar residues" evidence="2">
    <location>
        <begin position="415"/>
        <end position="427"/>
    </location>
</feature>
<feature type="region of interest" description="Disordered" evidence="2">
    <location>
        <begin position="659"/>
        <end position="708"/>
    </location>
</feature>
<feature type="compositionally biased region" description="Basic and acidic residues" evidence="2">
    <location>
        <begin position="268"/>
        <end position="278"/>
    </location>
</feature>
<dbReference type="InterPro" id="IPR043987">
    <property type="entry name" value="CCZ1/INTU/HSP4_longin_1"/>
</dbReference>
<feature type="compositionally biased region" description="Basic and acidic residues" evidence="2">
    <location>
        <begin position="344"/>
        <end position="356"/>
    </location>
</feature>